<evidence type="ECO:0000313" key="1">
    <source>
        <dbReference type="EMBL" id="KAJ3610788.1"/>
    </source>
</evidence>
<gene>
    <name evidence="1" type="ORF">NHX12_022879</name>
</gene>
<sequence length="266" mass="29689">MPIVLDPARLDGGGIEGTLRRNEAQYHQSCRLKFNNTKLERATKRRAESAQQAQCQTKLRRTSLKSQTCFICDEEAPSSELRQVMTMNLKRVSECAQTLNDGKLLARLSGGDAIAREFQYHVACLADLYNRERSYLRATKRLEQECAPEEDAHPQAFSELVTYLVETTRSGEGPAVFRLADIVCLYGECVEQLGVDAPAVNSTRLKEKLSEIPELEAHKQGRNVLLAFQKDVGVVLSEASDYYREAIILGKAANILGKHAGPQVYI</sequence>
<dbReference type="Proteomes" id="UP001148018">
    <property type="component" value="Unassembled WGS sequence"/>
</dbReference>
<accession>A0A9Q0ESC8</accession>
<reference evidence="1" key="1">
    <citation type="submission" date="2022-07" db="EMBL/GenBank/DDBJ databases">
        <title>Chromosome-level genome of Muraenolepis orangiensis.</title>
        <authorList>
            <person name="Kim J."/>
        </authorList>
    </citation>
    <scope>NUCLEOTIDE SEQUENCE</scope>
    <source>
        <strain evidence="1">KU_S4_2022</strain>
        <tissue evidence="1">Muscle</tissue>
    </source>
</reference>
<organism evidence="1 2">
    <name type="scientific">Muraenolepis orangiensis</name>
    <name type="common">Patagonian moray cod</name>
    <dbReference type="NCBI Taxonomy" id="630683"/>
    <lineage>
        <taxon>Eukaryota</taxon>
        <taxon>Metazoa</taxon>
        <taxon>Chordata</taxon>
        <taxon>Craniata</taxon>
        <taxon>Vertebrata</taxon>
        <taxon>Euteleostomi</taxon>
        <taxon>Actinopterygii</taxon>
        <taxon>Neopterygii</taxon>
        <taxon>Teleostei</taxon>
        <taxon>Neoteleostei</taxon>
        <taxon>Acanthomorphata</taxon>
        <taxon>Zeiogadaria</taxon>
        <taxon>Gadariae</taxon>
        <taxon>Gadiformes</taxon>
        <taxon>Muraenolepidoidei</taxon>
        <taxon>Muraenolepididae</taxon>
        <taxon>Muraenolepis</taxon>
    </lineage>
</organism>
<dbReference type="PANTHER" id="PTHR47018:SF1">
    <property type="entry name" value="TESMIN_TSO1-LIKE CXC DOMAIN-CONTAINING PROTEIN"/>
    <property type="match status" value="1"/>
</dbReference>
<dbReference type="PANTHER" id="PTHR47018">
    <property type="entry name" value="CXC DOMAIN-CONTAINING PROTEIN-RELATED"/>
    <property type="match status" value="1"/>
</dbReference>
<name>A0A9Q0ESC8_9TELE</name>
<comment type="caution">
    <text evidence="1">The sequence shown here is derived from an EMBL/GenBank/DDBJ whole genome shotgun (WGS) entry which is preliminary data.</text>
</comment>
<dbReference type="OrthoDB" id="8939876at2759"/>
<dbReference type="AlphaFoldDB" id="A0A9Q0ESC8"/>
<dbReference type="EMBL" id="JANIIK010000038">
    <property type="protein sequence ID" value="KAJ3610788.1"/>
    <property type="molecule type" value="Genomic_DNA"/>
</dbReference>
<evidence type="ECO:0000313" key="2">
    <source>
        <dbReference type="Proteomes" id="UP001148018"/>
    </source>
</evidence>
<protein>
    <submittedName>
        <fullName evidence="1">Uncharacterized protein</fullName>
    </submittedName>
</protein>
<keyword evidence="2" id="KW-1185">Reference proteome</keyword>
<proteinExistence type="predicted"/>